<evidence type="ECO:0000313" key="3">
    <source>
        <dbReference type="Proteomes" id="UP000323000"/>
    </source>
</evidence>
<name>A0A5C7IPG1_9ROSI</name>
<dbReference type="PANTHER" id="PTHR47074">
    <property type="entry name" value="BNAC02G40300D PROTEIN"/>
    <property type="match status" value="1"/>
</dbReference>
<accession>A0A5C7IPG1</accession>
<dbReference type="Proteomes" id="UP000323000">
    <property type="component" value="Chromosome 2"/>
</dbReference>
<evidence type="ECO:0000313" key="2">
    <source>
        <dbReference type="EMBL" id="TXG70342.1"/>
    </source>
</evidence>
<dbReference type="EMBL" id="VAHF01000002">
    <property type="protein sequence ID" value="TXG70342.1"/>
    <property type="molecule type" value="Genomic_DNA"/>
</dbReference>
<feature type="domain" description="RNase H type-1" evidence="1">
    <location>
        <begin position="81"/>
        <end position="201"/>
    </location>
</feature>
<comment type="caution">
    <text evidence="2">The sequence shown here is derived from an EMBL/GenBank/DDBJ whole genome shotgun (WGS) entry which is preliminary data.</text>
</comment>
<gene>
    <name evidence="2" type="ORF">EZV62_005277</name>
</gene>
<dbReference type="Pfam" id="PF13456">
    <property type="entry name" value="RVT_3"/>
    <property type="match status" value="1"/>
</dbReference>
<sequence>MMDLRVGIGRCTSKLKRWIRSRINGHVHNVASLPNSNIVPWVTNCVDEFRHANGKDGRVENVGCILVPPWRPPDSGLFKVNTDATIDVEGNKVGIWVIIRDCRGSVMASSAQPISAAFSPQVTEAVAILRDLHLALDCGLLPCSLESDAQVVVNFIDMDGFHCSEVGLFVKDIRLFLERFPLWSISFTPRSANVAAHCLVKLGLSFIVDRFWIEECPPSVYPVVLGNCPTQCNTQHMLSVAPNQLNYDTLSNNPSNSAIQLNNSSNSAIQLNNPFKKKRKIGSRRSIDDIGGGVTPEEERRTIYC</sequence>
<keyword evidence="3" id="KW-1185">Reference proteome</keyword>
<proteinExistence type="predicted"/>
<dbReference type="PANTHER" id="PTHR47074:SF48">
    <property type="entry name" value="POLYNUCLEOTIDYL TRANSFERASE, RIBONUCLEASE H-LIKE SUPERFAMILY PROTEIN"/>
    <property type="match status" value="1"/>
</dbReference>
<dbReference type="GO" id="GO:0004523">
    <property type="term" value="F:RNA-DNA hybrid ribonuclease activity"/>
    <property type="evidence" value="ECO:0007669"/>
    <property type="project" value="InterPro"/>
</dbReference>
<dbReference type="AlphaFoldDB" id="A0A5C7IPG1"/>
<dbReference type="GO" id="GO:0003676">
    <property type="term" value="F:nucleic acid binding"/>
    <property type="evidence" value="ECO:0007669"/>
    <property type="project" value="InterPro"/>
</dbReference>
<reference evidence="3" key="1">
    <citation type="journal article" date="2019" name="Gigascience">
        <title>De novo genome assembly of the endangered Acer yangbiense, a plant species with extremely small populations endemic to Yunnan Province, China.</title>
        <authorList>
            <person name="Yang J."/>
            <person name="Wariss H.M."/>
            <person name="Tao L."/>
            <person name="Zhang R."/>
            <person name="Yun Q."/>
            <person name="Hollingsworth P."/>
            <person name="Dao Z."/>
            <person name="Luo G."/>
            <person name="Guo H."/>
            <person name="Ma Y."/>
            <person name="Sun W."/>
        </authorList>
    </citation>
    <scope>NUCLEOTIDE SEQUENCE [LARGE SCALE GENOMIC DNA]</scope>
    <source>
        <strain evidence="3">cv. Malutang</strain>
    </source>
</reference>
<dbReference type="InterPro" id="IPR002156">
    <property type="entry name" value="RNaseH_domain"/>
</dbReference>
<dbReference type="InterPro" id="IPR052929">
    <property type="entry name" value="RNase_H-like_EbsB-rel"/>
</dbReference>
<dbReference type="InterPro" id="IPR036397">
    <property type="entry name" value="RNaseH_sf"/>
</dbReference>
<dbReference type="CDD" id="cd06222">
    <property type="entry name" value="RNase_H_like"/>
    <property type="match status" value="1"/>
</dbReference>
<dbReference type="SUPFAM" id="SSF53098">
    <property type="entry name" value="Ribonuclease H-like"/>
    <property type="match status" value="1"/>
</dbReference>
<dbReference type="OrthoDB" id="1906820at2759"/>
<evidence type="ECO:0000259" key="1">
    <source>
        <dbReference type="Pfam" id="PF13456"/>
    </source>
</evidence>
<organism evidence="2 3">
    <name type="scientific">Acer yangbiense</name>
    <dbReference type="NCBI Taxonomy" id="1000413"/>
    <lineage>
        <taxon>Eukaryota</taxon>
        <taxon>Viridiplantae</taxon>
        <taxon>Streptophyta</taxon>
        <taxon>Embryophyta</taxon>
        <taxon>Tracheophyta</taxon>
        <taxon>Spermatophyta</taxon>
        <taxon>Magnoliopsida</taxon>
        <taxon>eudicotyledons</taxon>
        <taxon>Gunneridae</taxon>
        <taxon>Pentapetalae</taxon>
        <taxon>rosids</taxon>
        <taxon>malvids</taxon>
        <taxon>Sapindales</taxon>
        <taxon>Sapindaceae</taxon>
        <taxon>Hippocastanoideae</taxon>
        <taxon>Acereae</taxon>
        <taxon>Acer</taxon>
    </lineage>
</organism>
<dbReference type="InterPro" id="IPR044730">
    <property type="entry name" value="RNase_H-like_dom_plant"/>
</dbReference>
<protein>
    <recommendedName>
        <fullName evidence="1">RNase H type-1 domain-containing protein</fullName>
    </recommendedName>
</protein>
<dbReference type="Gene3D" id="3.30.420.10">
    <property type="entry name" value="Ribonuclease H-like superfamily/Ribonuclease H"/>
    <property type="match status" value="1"/>
</dbReference>
<dbReference type="InterPro" id="IPR012337">
    <property type="entry name" value="RNaseH-like_sf"/>
</dbReference>